<dbReference type="SUPFAM" id="SSF55811">
    <property type="entry name" value="Nudix"/>
    <property type="match status" value="1"/>
</dbReference>
<name>A0ABW0I430_9BACL</name>
<keyword evidence="3" id="KW-1185">Reference proteome</keyword>
<proteinExistence type="predicted"/>
<dbReference type="PROSITE" id="PS51462">
    <property type="entry name" value="NUDIX"/>
    <property type="match status" value="1"/>
</dbReference>
<evidence type="ECO:0000313" key="3">
    <source>
        <dbReference type="Proteomes" id="UP001596113"/>
    </source>
</evidence>
<dbReference type="InterPro" id="IPR000086">
    <property type="entry name" value="NUDIX_hydrolase_dom"/>
</dbReference>
<dbReference type="EMBL" id="JBHSMI010000067">
    <property type="protein sequence ID" value="MFC5407265.1"/>
    <property type="molecule type" value="Genomic_DNA"/>
</dbReference>
<reference evidence="3" key="1">
    <citation type="journal article" date="2019" name="Int. J. Syst. Evol. Microbiol.">
        <title>The Global Catalogue of Microorganisms (GCM) 10K type strain sequencing project: providing services to taxonomists for standard genome sequencing and annotation.</title>
        <authorList>
            <consortium name="The Broad Institute Genomics Platform"/>
            <consortium name="The Broad Institute Genome Sequencing Center for Infectious Disease"/>
            <person name="Wu L."/>
            <person name="Ma J."/>
        </authorList>
    </citation>
    <scope>NUCLEOTIDE SEQUENCE [LARGE SCALE GENOMIC DNA]</scope>
    <source>
        <strain evidence="3">CGMCC 1.18575</strain>
    </source>
</reference>
<dbReference type="CDD" id="cd04692">
    <property type="entry name" value="NUDIX_Hydrolase"/>
    <property type="match status" value="1"/>
</dbReference>
<dbReference type="InterPro" id="IPR015797">
    <property type="entry name" value="NUDIX_hydrolase-like_dom_sf"/>
</dbReference>
<accession>A0ABW0I430</accession>
<gene>
    <name evidence="2" type="ORF">ACFPOF_31435</name>
</gene>
<dbReference type="RefSeq" id="WP_378139773.1">
    <property type="nucleotide sequence ID" value="NZ_JBHSMI010000067.1"/>
</dbReference>
<evidence type="ECO:0000259" key="1">
    <source>
        <dbReference type="PROSITE" id="PS51462"/>
    </source>
</evidence>
<dbReference type="PANTHER" id="PTHR10885">
    <property type="entry name" value="ISOPENTENYL-DIPHOSPHATE DELTA-ISOMERASE"/>
    <property type="match status" value="1"/>
</dbReference>
<dbReference type="PANTHER" id="PTHR10885:SF20">
    <property type="entry name" value="NUDIX HYDROLASE DOMAIN-CONTAINING PROTEIN"/>
    <property type="match status" value="1"/>
</dbReference>
<dbReference type="Pfam" id="PF00293">
    <property type="entry name" value="NUDIX"/>
    <property type="match status" value="1"/>
</dbReference>
<organism evidence="2 3">
    <name type="scientific">Cohnella soli</name>
    <dbReference type="NCBI Taxonomy" id="425005"/>
    <lineage>
        <taxon>Bacteria</taxon>
        <taxon>Bacillati</taxon>
        <taxon>Bacillota</taxon>
        <taxon>Bacilli</taxon>
        <taxon>Bacillales</taxon>
        <taxon>Paenibacillaceae</taxon>
        <taxon>Cohnella</taxon>
    </lineage>
</organism>
<feature type="domain" description="Nudix hydrolase" evidence="1">
    <location>
        <begin position="28"/>
        <end position="172"/>
    </location>
</feature>
<comment type="caution">
    <text evidence="2">The sequence shown here is derived from an EMBL/GenBank/DDBJ whole genome shotgun (WGS) entry which is preliminary data.</text>
</comment>
<sequence length="213" mass="24151">MAEIFDVYDEDGNWIGTEERAKVHELGLWHHTVHCWLVRRDEKDTARILFQKRSDDKDTNPGCLDITVAGHLIAGETPRDVVRELEEELGVVATFEHLTAFGTVKEYAEGTVRGRSYADAEISHVFGLLTKMPLGAFRLQEEEVAGLYEADADQLISLMEGKVDRLSARGIAIRNGSLVDSVVEVTRDSFVPRDYSYYVEVFQFLRKLASERE</sequence>
<protein>
    <submittedName>
        <fullName evidence="2">NUDIX domain-containing protein</fullName>
    </submittedName>
</protein>
<evidence type="ECO:0000313" key="2">
    <source>
        <dbReference type="EMBL" id="MFC5407265.1"/>
    </source>
</evidence>
<dbReference type="Proteomes" id="UP001596113">
    <property type="component" value="Unassembled WGS sequence"/>
</dbReference>
<dbReference type="Gene3D" id="3.90.79.10">
    <property type="entry name" value="Nucleoside Triphosphate Pyrophosphohydrolase"/>
    <property type="match status" value="1"/>
</dbReference>